<dbReference type="AlphaFoldDB" id="A0A2N1M6R9"/>
<sequence length="80" mass="9282">MLSPEEWDLLKDLKPILRTFSEAMELLKGSSYCTISIMTPILIGIKKRFIPNNINYDINFQNEELAFNEATDNNDDNKLE</sequence>
<dbReference type="Proteomes" id="UP000233469">
    <property type="component" value="Unassembled WGS sequence"/>
</dbReference>
<evidence type="ECO:0000313" key="1">
    <source>
        <dbReference type="EMBL" id="PKK57298.1"/>
    </source>
</evidence>
<reference evidence="1 2" key="2">
    <citation type="submission" date="2017-10" db="EMBL/GenBank/DDBJ databases">
        <title>Extensive intraspecific genome diversity in a model arbuscular mycorrhizal fungus.</title>
        <authorList>
            <person name="Chen E.C.H."/>
            <person name="Morin E."/>
            <person name="Baudet D."/>
            <person name="Noel J."/>
            <person name="Ndikumana S."/>
            <person name="Charron P."/>
            <person name="St-Onge C."/>
            <person name="Giorgi J."/>
            <person name="Grigoriev I.V."/>
            <person name="Roux C."/>
            <person name="Martin F.M."/>
            <person name="Corradi N."/>
        </authorList>
    </citation>
    <scope>NUCLEOTIDE SEQUENCE [LARGE SCALE GENOMIC DNA]</scope>
    <source>
        <strain evidence="1 2">C2</strain>
    </source>
</reference>
<organism evidence="1 2">
    <name type="scientific">Rhizophagus irregularis</name>
    <dbReference type="NCBI Taxonomy" id="588596"/>
    <lineage>
        <taxon>Eukaryota</taxon>
        <taxon>Fungi</taxon>
        <taxon>Fungi incertae sedis</taxon>
        <taxon>Mucoromycota</taxon>
        <taxon>Glomeromycotina</taxon>
        <taxon>Glomeromycetes</taxon>
        <taxon>Glomerales</taxon>
        <taxon>Glomeraceae</taxon>
        <taxon>Rhizophagus</taxon>
    </lineage>
</organism>
<name>A0A2N1M6R9_9GLOM</name>
<evidence type="ECO:0000313" key="2">
    <source>
        <dbReference type="Proteomes" id="UP000233469"/>
    </source>
</evidence>
<protein>
    <submittedName>
        <fullName evidence="1">Uncharacterized protein</fullName>
    </submittedName>
</protein>
<comment type="caution">
    <text evidence="1">The sequence shown here is derived from an EMBL/GenBank/DDBJ whole genome shotgun (WGS) entry which is preliminary data.</text>
</comment>
<gene>
    <name evidence="1" type="ORF">RhiirC2_798297</name>
</gene>
<accession>A0A2N1M6R9</accession>
<dbReference type="OrthoDB" id="2408661at2759"/>
<dbReference type="EMBL" id="LLXL01004529">
    <property type="protein sequence ID" value="PKK57298.1"/>
    <property type="molecule type" value="Genomic_DNA"/>
</dbReference>
<dbReference type="VEuPathDB" id="FungiDB:FUN_006497"/>
<proteinExistence type="predicted"/>
<reference evidence="1 2" key="1">
    <citation type="submission" date="2016-04" db="EMBL/GenBank/DDBJ databases">
        <title>Genome analyses suggest a sexual origin of heterokaryosis in a supposedly ancient asexual fungus.</title>
        <authorList>
            <person name="Ropars J."/>
            <person name="Sedzielewska K."/>
            <person name="Noel J."/>
            <person name="Charron P."/>
            <person name="Farinelli L."/>
            <person name="Marton T."/>
            <person name="Kruger M."/>
            <person name="Pelin A."/>
            <person name="Brachmann A."/>
            <person name="Corradi N."/>
        </authorList>
    </citation>
    <scope>NUCLEOTIDE SEQUENCE [LARGE SCALE GENOMIC DNA]</scope>
    <source>
        <strain evidence="1 2">C2</strain>
    </source>
</reference>